<accession>A0A6L5Y4B4</accession>
<protein>
    <submittedName>
        <fullName evidence="1">Uncharacterized protein</fullName>
    </submittedName>
</protein>
<keyword evidence="2" id="KW-1185">Reference proteome</keyword>
<sequence>MKKNGLKHTAAQGLTIILALVLMLALMPVMGEKAMAEDETSFMSDNCIYTIINTSDHSVRLDSYRGDDRELIVPETVEHEGITYTVVKEENTTIDIVVKRPGFKIYGKKGSAAHKYAKANKFKCVKY</sequence>
<dbReference type="AlphaFoldDB" id="A0A6L5Y4B4"/>
<gene>
    <name evidence="1" type="ORF">FYJ64_02880</name>
</gene>
<dbReference type="EMBL" id="VUMZ01000002">
    <property type="protein sequence ID" value="MST51275.1"/>
    <property type="molecule type" value="Genomic_DNA"/>
</dbReference>
<name>A0A6L5Y4B4_9FIRM</name>
<comment type="caution">
    <text evidence="1">The sequence shown here is derived from an EMBL/GenBank/DDBJ whole genome shotgun (WGS) entry which is preliminary data.</text>
</comment>
<evidence type="ECO:0000313" key="2">
    <source>
        <dbReference type="Proteomes" id="UP000474676"/>
    </source>
</evidence>
<dbReference type="Proteomes" id="UP000474676">
    <property type="component" value="Unassembled WGS sequence"/>
</dbReference>
<dbReference type="GeneID" id="303114258"/>
<dbReference type="RefSeq" id="WP_154573762.1">
    <property type="nucleotide sequence ID" value="NZ_VUMZ01000002.1"/>
</dbReference>
<reference evidence="1 2" key="1">
    <citation type="submission" date="2019-08" db="EMBL/GenBank/DDBJ databases">
        <title>In-depth cultivation of the pig gut microbiome towards novel bacterial diversity and tailored functional studies.</title>
        <authorList>
            <person name="Wylensek D."/>
            <person name="Hitch T.C.A."/>
            <person name="Clavel T."/>
        </authorList>
    </citation>
    <scope>NUCLEOTIDE SEQUENCE [LARGE SCALE GENOMIC DNA]</scope>
    <source>
        <strain evidence="1 2">WCA-MUC-591-APC-3H</strain>
    </source>
</reference>
<organism evidence="1 2">
    <name type="scientific">Hornefia butyriciproducens</name>
    <dbReference type="NCBI Taxonomy" id="2652293"/>
    <lineage>
        <taxon>Bacteria</taxon>
        <taxon>Bacillati</taxon>
        <taxon>Bacillota</taxon>
        <taxon>Clostridia</taxon>
        <taxon>Peptostreptococcales</taxon>
        <taxon>Anaerovoracaceae</taxon>
        <taxon>Hornefia</taxon>
    </lineage>
</organism>
<evidence type="ECO:0000313" key="1">
    <source>
        <dbReference type="EMBL" id="MST51275.1"/>
    </source>
</evidence>
<proteinExistence type="predicted"/>